<protein>
    <recommendedName>
        <fullName evidence="2">NADH:flavin oxidoreductase/NADH oxidase N-terminal domain-containing protein</fullName>
    </recommendedName>
</protein>
<evidence type="ECO:0000313" key="4">
    <source>
        <dbReference type="Proteomes" id="UP001642482"/>
    </source>
</evidence>
<dbReference type="InterPro" id="IPR045247">
    <property type="entry name" value="Oye-like"/>
</dbReference>
<dbReference type="InterPro" id="IPR001155">
    <property type="entry name" value="OxRdtase_FMN_N"/>
</dbReference>
<sequence length="378" mass="42111">MPHLLEPLRIGECQLKHRVVMAPMTRLRADEDHVPTDMVVDYYAQRASVPGTLLITEAVFVSAASRGRDQNAPGIYSPEQIKKWARVAEAVHARGSFIFMQLWHVGRAARTAALAAAGLPQAVSASDIPISDEFSTPRPMTEQEIQECIADFASAAKNAVEAGFDGVEVHGANGYLIDQFLHDQCNKRTDQWGGSIENRSRFCFEVSKAVCAAIGPERTGVRLSPFSDFQGMQIDDPVPQFTDIIERLRTLSPAYLHLVEPRLPSNLLVNTDNVEEKGQNLDFAYKAWQKAGALILAGGYTKELAEQTVSTTLKDELVAIAFGRYFLSTPDLPFRVANDLPYNTYDRSTFYKVKSRDGYTDYPLSVKWKAKVEVNEYK</sequence>
<dbReference type="EMBL" id="CAWUHD010000009">
    <property type="protein sequence ID" value="CAK7212572.1"/>
    <property type="molecule type" value="Genomic_DNA"/>
</dbReference>
<keyword evidence="4" id="KW-1185">Reference proteome</keyword>
<accession>A0ABP0AZ50</accession>
<gene>
    <name evidence="3" type="ORF">SEUCBS140593_001548</name>
</gene>
<dbReference type="Pfam" id="PF00724">
    <property type="entry name" value="Oxidored_FMN"/>
    <property type="match status" value="1"/>
</dbReference>
<evidence type="ECO:0000259" key="2">
    <source>
        <dbReference type="Pfam" id="PF00724"/>
    </source>
</evidence>
<feature type="domain" description="NADH:flavin oxidoreductase/NADH oxidase N-terminal" evidence="2">
    <location>
        <begin position="4"/>
        <end position="342"/>
    </location>
</feature>
<organism evidence="3 4">
    <name type="scientific">Sporothrix eucalyptigena</name>
    <dbReference type="NCBI Taxonomy" id="1812306"/>
    <lineage>
        <taxon>Eukaryota</taxon>
        <taxon>Fungi</taxon>
        <taxon>Dikarya</taxon>
        <taxon>Ascomycota</taxon>
        <taxon>Pezizomycotina</taxon>
        <taxon>Sordariomycetes</taxon>
        <taxon>Sordariomycetidae</taxon>
        <taxon>Ophiostomatales</taxon>
        <taxon>Ophiostomataceae</taxon>
        <taxon>Sporothrix</taxon>
    </lineage>
</organism>
<dbReference type="PANTHER" id="PTHR22893:SF91">
    <property type="entry name" value="NADPH DEHYDROGENASE 2-RELATED"/>
    <property type="match status" value="1"/>
</dbReference>
<dbReference type="CDD" id="cd02933">
    <property type="entry name" value="OYE_like_FMN"/>
    <property type="match status" value="1"/>
</dbReference>
<proteinExistence type="predicted"/>
<dbReference type="PANTHER" id="PTHR22893">
    <property type="entry name" value="NADH OXIDOREDUCTASE-RELATED"/>
    <property type="match status" value="1"/>
</dbReference>
<name>A0ABP0AZ50_9PEZI</name>
<keyword evidence="1" id="KW-0285">Flavoprotein</keyword>
<dbReference type="Proteomes" id="UP001642482">
    <property type="component" value="Unassembled WGS sequence"/>
</dbReference>
<comment type="caution">
    <text evidence="3">The sequence shown here is derived from an EMBL/GenBank/DDBJ whole genome shotgun (WGS) entry which is preliminary data.</text>
</comment>
<evidence type="ECO:0000313" key="3">
    <source>
        <dbReference type="EMBL" id="CAK7212572.1"/>
    </source>
</evidence>
<dbReference type="InterPro" id="IPR013785">
    <property type="entry name" value="Aldolase_TIM"/>
</dbReference>
<dbReference type="SUPFAM" id="SSF51395">
    <property type="entry name" value="FMN-linked oxidoreductases"/>
    <property type="match status" value="1"/>
</dbReference>
<reference evidence="3 4" key="1">
    <citation type="submission" date="2024-01" db="EMBL/GenBank/DDBJ databases">
        <authorList>
            <person name="Allen C."/>
            <person name="Tagirdzhanova G."/>
        </authorList>
    </citation>
    <scope>NUCLEOTIDE SEQUENCE [LARGE SCALE GENOMIC DNA]</scope>
</reference>
<dbReference type="Gene3D" id="3.20.20.70">
    <property type="entry name" value="Aldolase class I"/>
    <property type="match status" value="1"/>
</dbReference>
<evidence type="ECO:0000256" key="1">
    <source>
        <dbReference type="ARBA" id="ARBA00022630"/>
    </source>
</evidence>